<keyword evidence="5" id="KW-0969">Cilium</keyword>
<feature type="domain" description="SAF" evidence="4">
    <location>
        <begin position="166"/>
        <end position="234"/>
    </location>
</feature>
<dbReference type="InterPro" id="IPR039246">
    <property type="entry name" value="Flagellar_FlgA"/>
</dbReference>
<dbReference type="SMART" id="SM00858">
    <property type="entry name" value="SAF"/>
    <property type="match status" value="1"/>
</dbReference>
<dbReference type="InterPro" id="IPR013974">
    <property type="entry name" value="SAF"/>
</dbReference>
<dbReference type="Pfam" id="PF13144">
    <property type="entry name" value="ChapFlgA"/>
    <property type="match status" value="1"/>
</dbReference>
<dbReference type="CDD" id="cd11614">
    <property type="entry name" value="SAF_CpaB_FlgA_like"/>
    <property type="match status" value="1"/>
</dbReference>
<dbReference type="Pfam" id="PF17656">
    <property type="entry name" value="ChapFlgA_N"/>
    <property type="match status" value="1"/>
</dbReference>
<organism evidence="5 6">
    <name type="scientific">Nitrosomonas mobilis</name>
    <dbReference type="NCBI Taxonomy" id="51642"/>
    <lineage>
        <taxon>Bacteria</taxon>
        <taxon>Pseudomonadati</taxon>
        <taxon>Pseudomonadota</taxon>
        <taxon>Betaproteobacteria</taxon>
        <taxon>Nitrosomonadales</taxon>
        <taxon>Nitrosomonadaceae</taxon>
        <taxon>Nitrosomonas</taxon>
    </lineage>
</organism>
<gene>
    <name evidence="5" type="ORF">NSMM_400106</name>
</gene>
<keyword evidence="5" id="KW-0282">Flagellum</keyword>
<dbReference type="InterPro" id="IPR041231">
    <property type="entry name" value="FlgA_N"/>
</dbReference>
<dbReference type="STRING" id="51642.NSMM_400106"/>
<proteinExistence type="predicted"/>
<dbReference type="Proteomes" id="UP000198729">
    <property type="component" value="Unassembled WGS sequence"/>
</dbReference>
<dbReference type="PANTHER" id="PTHR36307:SF1">
    <property type="entry name" value="FLAGELLA BASAL BODY P-RING FORMATION PROTEIN FLGA"/>
    <property type="match status" value="1"/>
</dbReference>
<comment type="subcellular location">
    <subcellularLocation>
        <location evidence="1">Periplasm</location>
    </subcellularLocation>
</comment>
<evidence type="ECO:0000256" key="3">
    <source>
        <dbReference type="ARBA" id="ARBA00022764"/>
    </source>
</evidence>
<evidence type="ECO:0000256" key="1">
    <source>
        <dbReference type="ARBA" id="ARBA00004418"/>
    </source>
</evidence>
<evidence type="ECO:0000313" key="6">
    <source>
        <dbReference type="Proteomes" id="UP000198729"/>
    </source>
</evidence>
<dbReference type="Gene3D" id="3.90.1210.10">
    <property type="entry name" value="Antifreeze-like/N-acetylneuraminic acid synthase C-terminal domain"/>
    <property type="match status" value="1"/>
</dbReference>
<keyword evidence="3" id="KW-0574">Periplasm</keyword>
<dbReference type="PANTHER" id="PTHR36307">
    <property type="entry name" value="FLAGELLA BASAL BODY P-RING FORMATION PROTEIN FLGA"/>
    <property type="match status" value="1"/>
</dbReference>
<name>A0A1G5SEU1_9PROT</name>
<dbReference type="Gene3D" id="2.30.30.760">
    <property type="match status" value="1"/>
</dbReference>
<sequence>MLILVKQVVVRGLRVPLKIHISSQHCGAHKKCLFIYQAHVKKIFFTHTLAVTSALFFPRRHGFFSKYIMKLKLLGFFCCMFFTLSTSAELTTANTIVKAIENFVAQETRNLPGDIIIKSGVPNSRLTRQPCEHLETFLPAGARMWGKFSVGVRCHGVNGWILYVPVEIAVITQTVHAAHTISTGKLLLEQDMIMKEVDLTRFSRDVLLDPRQAVGKMTATSLAAGQPIRQIQLRAPHVITRGQKVQLIVTGTGFSVSTEGSALTDAAAGELVQVRNSAGRVISGLAHQDGRVEIRQ</sequence>
<dbReference type="GO" id="GO:0044780">
    <property type="term" value="P:bacterial-type flagellum assembly"/>
    <property type="evidence" value="ECO:0007669"/>
    <property type="project" value="InterPro"/>
</dbReference>
<keyword evidence="2" id="KW-0732">Signal</keyword>
<reference evidence="5 6" key="1">
    <citation type="submission" date="2016-10" db="EMBL/GenBank/DDBJ databases">
        <authorList>
            <person name="de Groot N.N."/>
        </authorList>
    </citation>
    <scope>NUCLEOTIDE SEQUENCE [LARGE SCALE GENOMIC DNA]</scope>
    <source>
        <strain evidence="5">1</strain>
    </source>
</reference>
<dbReference type="GO" id="GO:0042597">
    <property type="term" value="C:periplasmic space"/>
    <property type="evidence" value="ECO:0007669"/>
    <property type="project" value="UniProtKB-SubCell"/>
</dbReference>
<accession>A0A1G5SEU1</accession>
<keyword evidence="5" id="KW-0966">Cell projection</keyword>
<evidence type="ECO:0000259" key="4">
    <source>
        <dbReference type="SMART" id="SM00858"/>
    </source>
</evidence>
<protein>
    <submittedName>
        <fullName evidence="5">Putative flagella basal body P-ring formation protein (Modular protein)</fullName>
    </submittedName>
</protein>
<evidence type="ECO:0000313" key="5">
    <source>
        <dbReference type="EMBL" id="SCZ85628.1"/>
    </source>
</evidence>
<keyword evidence="6" id="KW-1185">Reference proteome</keyword>
<dbReference type="InterPro" id="IPR017585">
    <property type="entry name" value="SAF_FlgA"/>
</dbReference>
<evidence type="ECO:0000256" key="2">
    <source>
        <dbReference type="ARBA" id="ARBA00022729"/>
    </source>
</evidence>
<dbReference type="EMBL" id="FMWO01000048">
    <property type="protein sequence ID" value="SCZ85628.1"/>
    <property type="molecule type" value="Genomic_DNA"/>
</dbReference>
<dbReference type="NCBIfam" id="TIGR03170">
    <property type="entry name" value="flgA_cterm"/>
    <property type="match status" value="1"/>
</dbReference>
<dbReference type="AlphaFoldDB" id="A0A1G5SEU1"/>